<proteinExistence type="predicted"/>
<protein>
    <submittedName>
        <fullName evidence="1">Uncharacterized protein</fullName>
    </submittedName>
</protein>
<sequence length="34" mass="4049">MINSNPARDLNPRVFKSLSVRHEIRKIAYLKAFY</sequence>
<name>A0A8S5UQ17_9VIRU</name>
<reference evidence="1" key="1">
    <citation type="journal article" date="2021" name="Proc. Natl. Acad. Sci. U.S.A.">
        <title>A Catalog of Tens of Thousands of Viruses from Human Metagenomes Reveals Hidden Associations with Chronic Diseases.</title>
        <authorList>
            <person name="Tisza M.J."/>
            <person name="Buck C.B."/>
        </authorList>
    </citation>
    <scope>NUCLEOTIDE SEQUENCE</scope>
    <source>
        <strain evidence="1">CtTUL13</strain>
    </source>
</reference>
<dbReference type="EMBL" id="BK016119">
    <property type="protein sequence ID" value="DAF96593.1"/>
    <property type="molecule type" value="Genomic_DNA"/>
</dbReference>
<organism evidence="1">
    <name type="scientific">Inoviridae sp. ctTUL13</name>
    <dbReference type="NCBI Taxonomy" id="2825782"/>
    <lineage>
        <taxon>Viruses</taxon>
        <taxon>Monodnaviria</taxon>
        <taxon>Loebvirae</taxon>
        <taxon>Hofneiviricota</taxon>
        <taxon>Faserviricetes</taxon>
        <taxon>Tubulavirales</taxon>
        <taxon>Inoviridae</taxon>
    </lineage>
</organism>
<evidence type="ECO:0000313" key="1">
    <source>
        <dbReference type="EMBL" id="DAF96593.1"/>
    </source>
</evidence>
<accession>A0A8S5UQ17</accession>